<organism evidence="2 3">
    <name type="scientific">Streptomyces hawaiiensis</name>
    <dbReference type="NCBI Taxonomy" id="67305"/>
    <lineage>
        <taxon>Bacteria</taxon>
        <taxon>Bacillati</taxon>
        <taxon>Actinomycetota</taxon>
        <taxon>Actinomycetes</taxon>
        <taxon>Kitasatosporales</taxon>
        <taxon>Streptomycetaceae</taxon>
        <taxon>Streptomyces</taxon>
    </lineage>
</organism>
<dbReference type="AlphaFoldDB" id="A0A6G5RL62"/>
<name>A0A6G5RL62_9ACTN</name>
<gene>
    <name evidence="2" type="ORF">CEB94_31015</name>
</gene>
<protein>
    <submittedName>
        <fullName evidence="2">Uncharacterized protein</fullName>
    </submittedName>
</protein>
<evidence type="ECO:0000256" key="1">
    <source>
        <dbReference type="SAM" id="MobiDB-lite"/>
    </source>
</evidence>
<dbReference type="KEGG" id="shaw:CEB94_31015"/>
<reference evidence="2 3" key="1">
    <citation type="submission" date="2017-06" db="EMBL/GenBank/DDBJ databases">
        <title>Complete Genome Sequence of Streptomyces hawaiiensis NRRL 15010 and insights into acyldepsipeptides biosynthesis.</title>
        <authorList>
            <person name="Mariita R.M."/>
            <person name="Sello J.K."/>
        </authorList>
    </citation>
    <scope>NUCLEOTIDE SEQUENCE [LARGE SCALE GENOMIC DNA]</scope>
    <source>
        <strain evidence="2 3">ATCC 12236</strain>
    </source>
</reference>
<accession>A0A6G5RL62</accession>
<sequence>MSPPPPDASAVELLAVLGEVRSDLAPLQGTDEIVALRDECDAAVEEISRTGRVTPDLIARLRARLAAAGPAQPFLASGTALARSLDRLEAHLPTARPVGEASMRTMPAGRARPGGYETPAGHTPPGPSTGSDDDEWPDPADG</sequence>
<dbReference type="Proteomes" id="UP000495940">
    <property type="component" value="Chromosome"/>
</dbReference>
<dbReference type="EMBL" id="CP021978">
    <property type="protein sequence ID" value="QCD58770.1"/>
    <property type="molecule type" value="Genomic_DNA"/>
</dbReference>
<evidence type="ECO:0000313" key="3">
    <source>
        <dbReference type="Proteomes" id="UP000495940"/>
    </source>
</evidence>
<feature type="region of interest" description="Disordered" evidence="1">
    <location>
        <begin position="93"/>
        <end position="142"/>
    </location>
</feature>
<keyword evidence="3" id="KW-1185">Reference proteome</keyword>
<proteinExistence type="predicted"/>
<feature type="compositionally biased region" description="Acidic residues" evidence="1">
    <location>
        <begin position="131"/>
        <end position="142"/>
    </location>
</feature>
<evidence type="ECO:0000313" key="2">
    <source>
        <dbReference type="EMBL" id="QCD58770.1"/>
    </source>
</evidence>